<dbReference type="PROSITE" id="PS51257">
    <property type="entry name" value="PROKAR_LIPOPROTEIN"/>
    <property type="match status" value="1"/>
</dbReference>
<evidence type="ECO:0000313" key="3">
    <source>
        <dbReference type="Proteomes" id="UP000163076"/>
    </source>
</evidence>
<sequence>MAKRINFTSCLIFTSCFTAFIVSLCLLVSSCVNLVNDAIIPSVHMSRRADITPFIDNYTINFTDLHFFTDETNASVPQPEAIFINSNNFSLYAHNCSARDNCSVHNASITQEGRCYHYSRAKYTFAGCLEFCRSYSPCYYLINPQKHMTAVRQNINESDTYWVGIFKSPKNTWVDLDNSSVTGVYDLYEDSYCAYIGLYTEVPWPSFYCDTPRRCLCGGSKGI</sequence>
<keyword evidence="2" id="KW-0946">Virion</keyword>
<dbReference type="SMART" id="SM00034">
    <property type="entry name" value="CLECT"/>
    <property type="match status" value="1"/>
</dbReference>
<dbReference type="SUPFAM" id="SSF56436">
    <property type="entry name" value="C-type lectin-like"/>
    <property type="match status" value="1"/>
</dbReference>
<protein>
    <submittedName>
        <fullName evidence="2">Envelope glycoprotein 42</fullName>
    </submittedName>
</protein>
<organism evidence="2 3">
    <name type="scientific">Equid gammaherpesvirus 2</name>
    <name type="common">Equine herpesvirus 2</name>
    <dbReference type="NCBI Taxonomy" id="12657"/>
    <lineage>
        <taxon>Viruses</taxon>
        <taxon>Duplodnaviria</taxon>
        <taxon>Heunggongvirae</taxon>
        <taxon>Peploviricota</taxon>
        <taxon>Herviviricetes</taxon>
        <taxon>Herpesvirales</taxon>
        <taxon>Orthoherpesviridae</taxon>
        <taxon>Gammaherpesvirinae</taxon>
        <taxon>Percavirus</taxon>
        <taxon>Percavirus equidgamma2</taxon>
    </lineage>
</organism>
<reference evidence="2 3" key="1">
    <citation type="journal article" date="2015" name="Genome Announc.">
        <title>Genome sequences of equid herpesviruses 2 and 5.</title>
        <authorList>
            <person name="Wilkie G.S."/>
            <person name="Kerr K."/>
            <person name="Stewart J.P."/>
            <person name="Studdert M.J."/>
            <person name="Davison A.J."/>
        </authorList>
    </citation>
    <scope>NUCLEOTIDE SEQUENCE [LARGE SCALE GENOMIC DNA]</scope>
    <source>
        <strain evidence="2">G9/92</strain>
    </source>
</reference>
<dbReference type="EMBL" id="KM924294">
    <property type="protein sequence ID" value="AIU39496.1"/>
    <property type="molecule type" value="Genomic_DNA"/>
</dbReference>
<dbReference type="InterPro" id="IPR016187">
    <property type="entry name" value="CTDL_fold"/>
</dbReference>
<proteinExistence type="predicted"/>
<accession>A0A0B4Q6M6</accession>
<name>A0A0B4Q6M6_9GAMA</name>
<keyword evidence="2" id="KW-0261">Viral envelope protein</keyword>
<dbReference type="Pfam" id="PF00059">
    <property type="entry name" value="Lectin_C"/>
    <property type="match status" value="1"/>
</dbReference>
<dbReference type="InterPro" id="IPR001304">
    <property type="entry name" value="C-type_lectin-like"/>
</dbReference>
<dbReference type="CDD" id="cd00037">
    <property type="entry name" value="CLECT"/>
    <property type="match status" value="1"/>
</dbReference>
<evidence type="ECO:0000259" key="1">
    <source>
        <dbReference type="PROSITE" id="PS50041"/>
    </source>
</evidence>
<dbReference type="PROSITE" id="PS50041">
    <property type="entry name" value="C_TYPE_LECTIN_2"/>
    <property type="match status" value="1"/>
</dbReference>
<feature type="domain" description="C-type lectin" evidence="1">
    <location>
        <begin position="111"/>
        <end position="218"/>
    </location>
</feature>
<gene>
    <name evidence="2" type="primary">E7A</name>
</gene>
<dbReference type="InterPro" id="IPR016186">
    <property type="entry name" value="C-type_lectin-like/link_sf"/>
</dbReference>
<dbReference type="GO" id="GO:0019031">
    <property type="term" value="C:viral envelope"/>
    <property type="evidence" value="ECO:0007669"/>
    <property type="project" value="UniProtKB-KW"/>
</dbReference>
<evidence type="ECO:0000313" key="2">
    <source>
        <dbReference type="EMBL" id="AIU39496.1"/>
    </source>
</evidence>
<dbReference type="Proteomes" id="UP000163076">
    <property type="component" value="Segment"/>
</dbReference>
<dbReference type="Gene3D" id="3.10.100.10">
    <property type="entry name" value="Mannose-Binding Protein A, subunit A"/>
    <property type="match status" value="1"/>
</dbReference>